<reference evidence="1" key="1">
    <citation type="journal article" date="2020" name="Stud. Mycol.">
        <title>101 Dothideomycetes genomes: a test case for predicting lifestyles and emergence of pathogens.</title>
        <authorList>
            <person name="Haridas S."/>
            <person name="Albert R."/>
            <person name="Binder M."/>
            <person name="Bloem J."/>
            <person name="Labutti K."/>
            <person name="Salamov A."/>
            <person name="Andreopoulos B."/>
            <person name="Baker S."/>
            <person name="Barry K."/>
            <person name="Bills G."/>
            <person name="Bluhm B."/>
            <person name="Cannon C."/>
            <person name="Castanera R."/>
            <person name="Culley D."/>
            <person name="Daum C."/>
            <person name="Ezra D."/>
            <person name="Gonzalez J."/>
            <person name="Henrissat B."/>
            <person name="Kuo A."/>
            <person name="Liang C."/>
            <person name="Lipzen A."/>
            <person name="Lutzoni F."/>
            <person name="Magnuson J."/>
            <person name="Mondo S."/>
            <person name="Nolan M."/>
            <person name="Ohm R."/>
            <person name="Pangilinan J."/>
            <person name="Park H.-J."/>
            <person name="Ramirez L."/>
            <person name="Alfaro M."/>
            <person name="Sun H."/>
            <person name="Tritt A."/>
            <person name="Yoshinaga Y."/>
            <person name="Zwiers L.-H."/>
            <person name="Turgeon B."/>
            <person name="Goodwin S."/>
            <person name="Spatafora J."/>
            <person name="Crous P."/>
            <person name="Grigoriev I."/>
        </authorList>
    </citation>
    <scope>NUCLEOTIDE SEQUENCE</scope>
    <source>
        <strain evidence="1">ATCC 16933</strain>
    </source>
</reference>
<evidence type="ECO:0000313" key="2">
    <source>
        <dbReference type="Proteomes" id="UP000799766"/>
    </source>
</evidence>
<gene>
    <name evidence="1" type="ORF">BDY21DRAFT_330401</name>
</gene>
<organism evidence="1 2">
    <name type="scientific">Lineolata rhizophorae</name>
    <dbReference type="NCBI Taxonomy" id="578093"/>
    <lineage>
        <taxon>Eukaryota</taxon>
        <taxon>Fungi</taxon>
        <taxon>Dikarya</taxon>
        <taxon>Ascomycota</taxon>
        <taxon>Pezizomycotina</taxon>
        <taxon>Dothideomycetes</taxon>
        <taxon>Dothideomycetes incertae sedis</taxon>
        <taxon>Lineolatales</taxon>
        <taxon>Lineolataceae</taxon>
        <taxon>Lineolata</taxon>
    </lineage>
</organism>
<name>A0A6A6PFD4_9PEZI</name>
<accession>A0A6A6PFD4</accession>
<protein>
    <submittedName>
        <fullName evidence="1">Uncharacterized protein</fullName>
    </submittedName>
</protein>
<proteinExistence type="predicted"/>
<sequence>MMNIIRAKMASSFGWLLREAGTVCGVSGTWFEPGTRMTQVLGVRVSAAVAGRHLPWRAV</sequence>
<dbReference type="AlphaFoldDB" id="A0A6A6PFD4"/>
<keyword evidence="2" id="KW-1185">Reference proteome</keyword>
<dbReference type="EMBL" id="MU001670">
    <property type="protein sequence ID" value="KAF2462073.1"/>
    <property type="molecule type" value="Genomic_DNA"/>
</dbReference>
<dbReference type="Proteomes" id="UP000799766">
    <property type="component" value="Unassembled WGS sequence"/>
</dbReference>
<evidence type="ECO:0000313" key="1">
    <source>
        <dbReference type="EMBL" id="KAF2462073.1"/>
    </source>
</evidence>